<dbReference type="InterPro" id="IPR023174">
    <property type="entry name" value="PDEase_CS"/>
</dbReference>
<dbReference type="PRINTS" id="PR00387">
    <property type="entry name" value="PDIESTERASE1"/>
</dbReference>
<reference evidence="6 7" key="2">
    <citation type="submission" date="2018-11" db="EMBL/GenBank/DDBJ databases">
        <authorList>
            <consortium name="Pathogen Informatics"/>
        </authorList>
    </citation>
    <scope>NUCLEOTIDE SEQUENCE [LARGE SCALE GENOMIC DNA]</scope>
    <source>
        <strain evidence="6 7">NST_G2</strain>
    </source>
</reference>
<dbReference type="Gene3D" id="1.10.1300.10">
    <property type="entry name" value="3'5'-cyclic nucleotide phosphodiesterase, catalytic domain"/>
    <property type="match status" value="1"/>
</dbReference>
<dbReference type="GO" id="GO:0007165">
    <property type="term" value="P:signal transduction"/>
    <property type="evidence" value="ECO:0007669"/>
    <property type="project" value="InterPro"/>
</dbReference>
<evidence type="ECO:0000313" key="8">
    <source>
        <dbReference type="WBParaSite" id="SSLN_0001079601-mRNA-1"/>
    </source>
</evidence>
<keyword evidence="1 4" id="KW-0479">Metal-binding</keyword>
<feature type="binding site" evidence="4">
    <location>
        <position position="135"/>
    </location>
    <ligand>
        <name>Zn(2+)</name>
        <dbReference type="ChEBI" id="CHEBI:29105"/>
        <label>1</label>
    </ligand>
</feature>
<feature type="binding site" evidence="4">
    <location>
        <position position="135"/>
    </location>
    <ligand>
        <name>Zn(2+)</name>
        <dbReference type="ChEBI" id="CHEBI:29105"/>
        <label>2</label>
    </ligand>
</feature>
<proteinExistence type="predicted"/>
<sequence>MYRAEQKCRVTMEIMLHHNIASDQEVQAYSIAHPVPEKVVGINNPLFSPWHMPDDDQPACFIYMARELVGRDMIDETAMVRFALTVRKNYRNVTYHNWFHAFSVAHATFVSVNREDAKFTKLEKFCLLVASLCHDLDHRGRDNSFLRKNHTPLASLYTSSPLEHHHFNMTVTILQAGY</sequence>
<organism evidence="8">
    <name type="scientific">Schistocephalus solidus</name>
    <name type="common">Tapeworm</name>
    <dbReference type="NCBI Taxonomy" id="70667"/>
    <lineage>
        <taxon>Eukaryota</taxon>
        <taxon>Metazoa</taxon>
        <taxon>Spiralia</taxon>
        <taxon>Lophotrochozoa</taxon>
        <taxon>Platyhelminthes</taxon>
        <taxon>Cestoda</taxon>
        <taxon>Eucestoda</taxon>
        <taxon>Diphyllobothriidea</taxon>
        <taxon>Diphyllobothriidae</taxon>
        <taxon>Schistocephalus</taxon>
    </lineage>
</organism>
<dbReference type="EMBL" id="UYSU01035839">
    <property type="protein sequence ID" value="VDL96776.1"/>
    <property type="molecule type" value="Genomic_DNA"/>
</dbReference>
<protein>
    <submittedName>
        <fullName evidence="8">PDEase domain-containing protein</fullName>
    </submittedName>
</protein>
<dbReference type="InterPro" id="IPR023088">
    <property type="entry name" value="PDEase"/>
</dbReference>
<evidence type="ECO:0000313" key="7">
    <source>
        <dbReference type="Proteomes" id="UP000275846"/>
    </source>
</evidence>
<dbReference type="STRING" id="70667.A0A183T1P3"/>
<dbReference type="PROSITE" id="PS51845">
    <property type="entry name" value="PDEASE_I_2"/>
    <property type="match status" value="1"/>
</dbReference>
<dbReference type="PANTHER" id="PTHR11347">
    <property type="entry name" value="CYCLIC NUCLEOTIDE PHOSPHODIESTERASE"/>
    <property type="match status" value="1"/>
</dbReference>
<dbReference type="InterPro" id="IPR002073">
    <property type="entry name" value="PDEase_catalytic_dom"/>
</dbReference>
<dbReference type="GO" id="GO:0004114">
    <property type="term" value="F:3',5'-cyclic-nucleotide phosphodiesterase activity"/>
    <property type="evidence" value="ECO:0007669"/>
    <property type="project" value="InterPro"/>
</dbReference>
<evidence type="ECO:0000313" key="6">
    <source>
        <dbReference type="EMBL" id="VDL96776.1"/>
    </source>
</evidence>
<name>A0A183T1P3_SCHSO</name>
<feature type="domain" description="PDEase" evidence="5">
    <location>
        <begin position="19"/>
        <end position="178"/>
    </location>
</feature>
<dbReference type="WBParaSite" id="SSLN_0001079601-mRNA-1">
    <property type="protein sequence ID" value="SSLN_0001079601-mRNA-1"/>
    <property type="gene ID" value="SSLN_0001079601"/>
</dbReference>
<dbReference type="Proteomes" id="UP000275846">
    <property type="component" value="Unassembled WGS sequence"/>
</dbReference>
<feature type="binding site" evidence="4">
    <location>
        <position position="134"/>
    </location>
    <ligand>
        <name>Zn(2+)</name>
        <dbReference type="ChEBI" id="CHEBI:29105"/>
        <label>1</label>
    </ligand>
</feature>
<dbReference type="CDD" id="cd00077">
    <property type="entry name" value="HDc"/>
    <property type="match status" value="1"/>
</dbReference>
<dbReference type="InterPro" id="IPR003607">
    <property type="entry name" value="HD/PDEase_dom"/>
</dbReference>
<dbReference type="GO" id="GO:0046872">
    <property type="term" value="F:metal ion binding"/>
    <property type="evidence" value="ECO:0007669"/>
    <property type="project" value="UniProtKB-KW"/>
</dbReference>
<dbReference type="AlphaFoldDB" id="A0A183T1P3"/>
<keyword evidence="7" id="KW-1185">Reference proteome</keyword>
<evidence type="ECO:0000256" key="3">
    <source>
        <dbReference type="PIRSR" id="PIRSR623088-1"/>
    </source>
</evidence>
<accession>A0A183T1P3</accession>
<gene>
    <name evidence="6" type="ORF">SSLN_LOCUS10391</name>
</gene>
<keyword evidence="2" id="KW-0378">Hydrolase</keyword>
<evidence type="ECO:0000259" key="5">
    <source>
        <dbReference type="PROSITE" id="PS51845"/>
    </source>
</evidence>
<evidence type="ECO:0000256" key="4">
    <source>
        <dbReference type="PIRSR" id="PIRSR623088-3"/>
    </source>
</evidence>
<dbReference type="InterPro" id="IPR036971">
    <property type="entry name" value="PDEase_catalytic_dom_sf"/>
</dbReference>
<feature type="binding site" evidence="4">
    <location>
        <position position="100"/>
    </location>
    <ligand>
        <name>Zn(2+)</name>
        <dbReference type="ChEBI" id="CHEBI:29105"/>
        <label>1</label>
    </ligand>
</feature>
<dbReference type="OrthoDB" id="295473at2759"/>
<evidence type="ECO:0000256" key="2">
    <source>
        <dbReference type="ARBA" id="ARBA00022801"/>
    </source>
</evidence>
<evidence type="ECO:0000256" key="1">
    <source>
        <dbReference type="ARBA" id="ARBA00022723"/>
    </source>
</evidence>
<reference evidence="8" key="1">
    <citation type="submission" date="2016-06" db="UniProtKB">
        <authorList>
            <consortium name="WormBaseParasite"/>
        </authorList>
    </citation>
    <scope>IDENTIFICATION</scope>
</reference>
<dbReference type="SUPFAM" id="SSF109604">
    <property type="entry name" value="HD-domain/PDEase-like"/>
    <property type="match status" value="1"/>
</dbReference>
<dbReference type="PROSITE" id="PS00126">
    <property type="entry name" value="PDEASE_I_1"/>
    <property type="match status" value="1"/>
</dbReference>
<dbReference type="Pfam" id="PF00233">
    <property type="entry name" value="PDEase_I"/>
    <property type="match status" value="1"/>
</dbReference>
<feature type="active site" description="Proton donor" evidence="3">
    <location>
        <position position="96"/>
    </location>
</feature>